<feature type="domain" description="Serpin" evidence="1">
    <location>
        <begin position="4"/>
        <end position="34"/>
    </location>
</feature>
<keyword evidence="3" id="KW-1185">Reference proteome</keyword>
<dbReference type="InterPro" id="IPR042185">
    <property type="entry name" value="Serpin_sf_2"/>
</dbReference>
<dbReference type="STRING" id="937334.SAMN05444406_101172"/>
<dbReference type="Pfam" id="PF00079">
    <property type="entry name" value="Serpin"/>
    <property type="match status" value="1"/>
</dbReference>
<dbReference type="SUPFAM" id="SSF56574">
    <property type="entry name" value="Serpins"/>
    <property type="match status" value="1"/>
</dbReference>
<evidence type="ECO:0000259" key="1">
    <source>
        <dbReference type="Pfam" id="PF00079"/>
    </source>
</evidence>
<protein>
    <submittedName>
        <fullName evidence="2">Serpin (Serine protease inhibitor)</fullName>
    </submittedName>
</protein>
<gene>
    <name evidence="2" type="ORF">SAMN05444406_101172</name>
</gene>
<evidence type="ECO:0000313" key="2">
    <source>
        <dbReference type="EMBL" id="SFP63635.1"/>
    </source>
</evidence>
<organism evidence="2 3">
    <name type="scientific">Caldicoprobacter faecalis</name>
    <dbReference type="NCBI Taxonomy" id="937334"/>
    <lineage>
        <taxon>Bacteria</taxon>
        <taxon>Bacillati</taxon>
        <taxon>Bacillota</taxon>
        <taxon>Clostridia</taxon>
        <taxon>Caldicoprobacterales</taxon>
        <taxon>Caldicoprobacteraceae</taxon>
        <taxon>Caldicoprobacter</taxon>
    </lineage>
</organism>
<dbReference type="InterPro" id="IPR023796">
    <property type="entry name" value="Serpin_dom"/>
</dbReference>
<name>A0A1I5RYP4_9FIRM</name>
<accession>A0A1I5RYP4</accession>
<dbReference type="PROSITE" id="PS00284">
    <property type="entry name" value="SERPIN"/>
    <property type="match status" value="1"/>
</dbReference>
<dbReference type="Proteomes" id="UP000198577">
    <property type="component" value="Unassembled WGS sequence"/>
</dbReference>
<proteinExistence type="predicted"/>
<dbReference type="OrthoDB" id="9764871at2"/>
<dbReference type="AlphaFoldDB" id="A0A1I5RYP4"/>
<dbReference type="Gene3D" id="2.30.39.10">
    <property type="entry name" value="Alpha-1-antitrypsin, domain 1"/>
    <property type="match status" value="1"/>
</dbReference>
<sequence>MSLDRFRMVMDRPFMFIIRDNLTGVILFVGAIVDS</sequence>
<dbReference type="InterPro" id="IPR036186">
    <property type="entry name" value="Serpin_sf"/>
</dbReference>
<evidence type="ECO:0000313" key="3">
    <source>
        <dbReference type="Proteomes" id="UP000198577"/>
    </source>
</evidence>
<reference evidence="2 3" key="1">
    <citation type="submission" date="2016-10" db="EMBL/GenBank/DDBJ databases">
        <authorList>
            <person name="de Groot N.N."/>
        </authorList>
    </citation>
    <scope>NUCLEOTIDE SEQUENCE [LARGE SCALE GENOMIC DNA]</scope>
    <source>
        <strain evidence="2 3">DSM 20678</strain>
    </source>
</reference>
<dbReference type="InterPro" id="IPR023795">
    <property type="entry name" value="Serpin_CS"/>
</dbReference>
<dbReference type="EMBL" id="FOXR01000001">
    <property type="protein sequence ID" value="SFP63635.1"/>
    <property type="molecule type" value="Genomic_DNA"/>
</dbReference>